<evidence type="ECO:0000256" key="1">
    <source>
        <dbReference type="SAM" id="SignalP"/>
    </source>
</evidence>
<feature type="signal peptide" evidence="1">
    <location>
        <begin position="1"/>
        <end position="20"/>
    </location>
</feature>
<dbReference type="InterPro" id="IPR038885">
    <property type="entry name" value="PLB1"/>
</dbReference>
<dbReference type="InParanoid" id="A0A1Y2AWA2"/>
<dbReference type="Gene3D" id="3.40.50.1110">
    <property type="entry name" value="SGNH hydrolase"/>
    <property type="match status" value="1"/>
</dbReference>
<feature type="chain" id="PRO_5012463354" description="SGNH hydrolase-type esterase domain-containing protein" evidence="1">
    <location>
        <begin position="21"/>
        <end position="418"/>
    </location>
</feature>
<accession>A0A1Y2AWA2</accession>
<dbReference type="GO" id="GO:0006644">
    <property type="term" value="P:phospholipid metabolic process"/>
    <property type="evidence" value="ECO:0007669"/>
    <property type="project" value="TreeGrafter"/>
</dbReference>
<dbReference type="GO" id="GO:0004620">
    <property type="term" value="F:phospholipase activity"/>
    <property type="evidence" value="ECO:0007669"/>
    <property type="project" value="InterPro"/>
</dbReference>
<sequence>MRLCLSWILLVFHLVVGTLAIPDLKGRFVPFSQLSTCPDLPARASPTSSKDVRPDDLKTLVALGDSITAGFLAHPYPPPDPESKSISDAQRPYSFPRIGRWSTPIDVQEYRGLSYPLGADVGAVTFHNILSRWTSVVGGSKGHRVPKSCFDLFGWVVGFGGCATGKGDGLNGAVSGSTSGKLVIQVKESIVPALEALQVNKDDWAFVNIGIGANDICAFCLTPNITAFPLVGTPQDFARGIKEAVELLRDQLPKLIVNIIGVLPVSAIYDLTLEDPYCQGPLQPPIIPHLPLECSCALLPGPLGEVTRRKMDLLGDEYDRAVLGMIKDWEEEGDPTFGAIWQPGSAIDLANWPIEALSPVDCFHPSAKAHERVAAGFWNRLTLSMEEKAKPVVWEEEEVMVRCLEEGDRFPIGKVGVK</sequence>
<name>A0A1Y2AWA2_9TREE</name>
<dbReference type="SUPFAM" id="SSF52266">
    <property type="entry name" value="SGNH hydrolase"/>
    <property type="match status" value="1"/>
</dbReference>
<dbReference type="STRING" id="71784.A0A1Y2AWA2"/>
<dbReference type="Pfam" id="PF00657">
    <property type="entry name" value="Lipase_GDSL"/>
    <property type="match status" value="1"/>
</dbReference>
<gene>
    <name evidence="2" type="ORF">BCR39DRAFT_560553</name>
</gene>
<proteinExistence type="predicted"/>
<dbReference type="InterPro" id="IPR036514">
    <property type="entry name" value="SGNH_hydro_sf"/>
</dbReference>
<dbReference type="Proteomes" id="UP000193986">
    <property type="component" value="Unassembled WGS sequence"/>
</dbReference>
<dbReference type="InterPro" id="IPR008265">
    <property type="entry name" value="Lipase_GDSL_AS"/>
</dbReference>
<protein>
    <recommendedName>
        <fullName evidence="4">SGNH hydrolase-type esterase domain-containing protein</fullName>
    </recommendedName>
</protein>
<reference evidence="2 3" key="1">
    <citation type="submission" date="2016-07" db="EMBL/GenBank/DDBJ databases">
        <title>Pervasive Adenine N6-methylation of Active Genes in Fungi.</title>
        <authorList>
            <consortium name="DOE Joint Genome Institute"/>
            <person name="Mondo S.J."/>
            <person name="Dannebaum R.O."/>
            <person name="Kuo R.C."/>
            <person name="Labutti K."/>
            <person name="Haridas S."/>
            <person name="Kuo A."/>
            <person name="Salamov A."/>
            <person name="Ahrendt S.R."/>
            <person name="Lipzen A."/>
            <person name="Sullivan W."/>
            <person name="Andreopoulos W.B."/>
            <person name="Clum A."/>
            <person name="Lindquist E."/>
            <person name="Daum C."/>
            <person name="Ramamoorthy G.K."/>
            <person name="Gryganskyi A."/>
            <person name="Culley D."/>
            <person name="Magnuson J.K."/>
            <person name="James T.Y."/>
            <person name="O'Malley M.A."/>
            <person name="Stajich J.E."/>
            <person name="Spatafora J.W."/>
            <person name="Visel A."/>
            <person name="Grigoriev I.V."/>
        </authorList>
    </citation>
    <scope>NUCLEOTIDE SEQUENCE [LARGE SCALE GENOMIC DNA]</scope>
    <source>
        <strain evidence="2 3">68-887.2</strain>
    </source>
</reference>
<comment type="caution">
    <text evidence="2">The sequence shown here is derived from an EMBL/GenBank/DDBJ whole genome shotgun (WGS) entry which is preliminary data.</text>
</comment>
<dbReference type="PANTHER" id="PTHR21325">
    <property type="entry name" value="PHOSPHOLIPASE B, PLB1"/>
    <property type="match status" value="1"/>
</dbReference>
<dbReference type="AlphaFoldDB" id="A0A1Y2AWA2"/>
<dbReference type="EMBL" id="MCFC01000047">
    <property type="protein sequence ID" value="ORY26517.1"/>
    <property type="molecule type" value="Genomic_DNA"/>
</dbReference>
<keyword evidence="1" id="KW-0732">Signal</keyword>
<organism evidence="2 3">
    <name type="scientific">Naematelia encephala</name>
    <dbReference type="NCBI Taxonomy" id="71784"/>
    <lineage>
        <taxon>Eukaryota</taxon>
        <taxon>Fungi</taxon>
        <taxon>Dikarya</taxon>
        <taxon>Basidiomycota</taxon>
        <taxon>Agaricomycotina</taxon>
        <taxon>Tremellomycetes</taxon>
        <taxon>Tremellales</taxon>
        <taxon>Naemateliaceae</taxon>
        <taxon>Naematelia</taxon>
    </lineage>
</organism>
<evidence type="ECO:0000313" key="2">
    <source>
        <dbReference type="EMBL" id="ORY26517.1"/>
    </source>
</evidence>
<evidence type="ECO:0008006" key="4">
    <source>
        <dbReference type="Google" id="ProtNLM"/>
    </source>
</evidence>
<dbReference type="PROSITE" id="PS01098">
    <property type="entry name" value="LIPASE_GDSL_SER"/>
    <property type="match status" value="1"/>
</dbReference>
<dbReference type="PANTHER" id="PTHR21325:SF31">
    <property type="entry name" value="GH22081P-RELATED"/>
    <property type="match status" value="1"/>
</dbReference>
<dbReference type="InterPro" id="IPR001087">
    <property type="entry name" value="GDSL"/>
</dbReference>
<keyword evidence="3" id="KW-1185">Reference proteome</keyword>
<dbReference type="OrthoDB" id="10265800at2759"/>
<evidence type="ECO:0000313" key="3">
    <source>
        <dbReference type="Proteomes" id="UP000193986"/>
    </source>
</evidence>